<dbReference type="GeneID" id="90073613"/>
<dbReference type="GO" id="GO:0031201">
    <property type="term" value="C:SNARE complex"/>
    <property type="evidence" value="ECO:0007669"/>
    <property type="project" value="TreeGrafter"/>
</dbReference>
<evidence type="ECO:0000313" key="5">
    <source>
        <dbReference type="Proteomes" id="UP001360560"/>
    </source>
</evidence>
<gene>
    <name evidence="4" type="ORF">DASC09_029590</name>
</gene>
<dbReference type="PANTHER" id="PTHR19305:SF9">
    <property type="entry name" value="SYNAPTOSOMAL-ASSOCIATED PROTEIN 29"/>
    <property type="match status" value="1"/>
</dbReference>
<sequence>MAANPGRMAEGPYASMMSVPEDKFSSFRNHARSMNGNDSLPHQGGPGPNYDSPSQQMRRGPQYHPQHRQFPAPGGPNNFYNSQQQRQKHRDPANNFQGQQHRGGPPNNAYQGQKQRNDPNNAQQQYGGPNNSFQGQNQQGRRAPNYSDHQDYPPNQDNCSENGYQRGYRPQMNARSSQPQAPVFEESYQEFKQRRVMERQKRQNNYNNNAYGSNYDADDLNAVKDTNADDLNAPGNYTYQQEQKQSQVYSDEEEEDDEELEDIKCELRFTRDKTIESTERTLSLAKEAEESGQNTMGMLGSQSARLFNAENNLGLAETSNRLGTEYAKELRTAANVFKAPSNPFNKKNKLRQREEKQRSDMIADQQQSNARQKEFQDSERRVRENLGGSKNNPYNNNQARGYQAPDEAYYSKYSYEGEGSYARQQEDKIHNNLNEIHGYARKLKTLANAQRDELERQDIRMKSMQQNLDNVTISVDQNTARLKRIVHG</sequence>
<feature type="compositionally biased region" description="Polar residues" evidence="2">
    <location>
        <begin position="26"/>
        <end position="40"/>
    </location>
</feature>
<dbReference type="GO" id="GO:0005484">
    <property type="term" value="F:SNAP receptor activity"/>
    <property type="evidence" value="ECO:0007669"/>
    <property type="project" value="TreeGrafter"/>
</dbReference>
<feature type="compositionally biased region" description="Acidic residues" evidence="2">
    <location>
        <begin position="250"/>
        <end position="260"/>
    </location>
</feature>
<dbReference type="PANTHER" id="PTHR19305">
    <property type="entry name" value="SYNAPTOSOMAL ASSOCIATED PROTEIN"/>
    <property type="match status" value="1"/>
</dbReference>
<evidence type="ECO:0000259" key="3">
    <source>
        <dbReference type="PROSITE" id="PS50192"/>
    </source>
</evidence>
<feature type="compositionally biased region" description="Polar residues" evidence="2">
    <location>
        <begin position="388"/>
        <end position="400"/>
    </location>
</feature>
<dbReference type="AlphaFoldDB" id="A0AAV5QLM8"/>
<feature type="region of interest" description="Disordered" evidence="2">
    <location>
        <begin position="24"/>
        <end position="183"/>
    </location>
</feature>
<feature type="region of interest" description="Disordered" evidence="2">
    <location>
        <begin position="225"/>
        <end position="260"/>
    </location>
</feature>
<evidence type="ECO:0000256" key="1">
    <source>
        <dbReference type="ARBA" id="ARBA00009480"/>
    </source>
</evidence>
<dbReference type="Gene3D" id="1.20.5.110">
    <property type="match status" value="2"/>
</dbReference>
<dbReference type="PROSITE" id="PS50192">
    <property type="entry name" value="T_SNARE"/>
    <property type="match status" value="1"/>
</dbReference>
<dbReference type="EMBL" id="BTFZ01000010">
    <property type="protein sequence ID" value="GMM35634.1"/>
    <property type="molecule type" value="Genomic_DNA"/>
</dbReference>
<accession>A0AAV5QLM8</accession>
<comment type="similarity">
    <text evidence="1">Belongs to the SNAP-25 family.</text>
</comment>
<feature type="region of interest" description="Disordered" evidence="2">
    <location>
        <begin position="338"/>
        <end position="401"/>
    </location>
</feature>
<dbReference type="GO" id="GO:0005886">
    <property type="term" value="C:plasma membrane"/>
    <property type="evidence" value="ECO:0007669"/>
    <property type="project" value="TreeGrafter"/>
</dbReference>
<dbReference type="GO" id="GO:0019905">
    <property type="term" value="F:syntaxin binding"/>
    <property type="evidence" value="ECO:0007669"/>
    <property type="project" value="TreeGrafter"/>
</dbReference>
<dbReference type="CDD" id="cd15886">
    <property type="entry name" value="SNARE_SEC9N"/>
    <property type="match status" value="1"/>
</dbReference>
<dbReference type="GO" id="GO:0006887">
    <property type="term" value="P:exocytosis"/>
    <property type="evidence" value="ECO:0007669"/>
    <property type="project" value="TreeGrafter"/>
</dbReference>
<feature type="compositionally biased region" description="Polar residues" evidence="2">
    <location>
        <begin position="153"/>
        <end position="163"/>
    </location>
</feature>
<organism evidence="4 5">
    <name type="scientific">Saccharomycopsis crataegensis</name>
    <dbReference type="NCBI Taxonomy" id="43959"/>
    <lineage>
        <taxon>Eukaryota</taxon>
        <taxon>Fungi</taxon>
        <taxon>Dikarya</taxon>
        <taxon>Ascomycota</taxon>
        <taxon>Saccharomycotina</taxon>
        <taxon>Saccharomycetes</taxon>
        <taxon>Saccharomycopsidaceae</taxon>
        <taxon>Saccharomycopsis</taxon>
    </lineage>
</organism>
<feature type="compositionally biased region" description="Polar residues" evidence="2">
    <location>
        <begin position="235"/>
        <end position="249"/>
    </location>
</feature>
<dbReference type="SUPFAM" id="SSF58038">
    <property type="entry name" value="SNARE fusion complex"/>
    <property type="match status" value="2"/>
</dbReference>
<comment type="caution">
    <text evidence="4">The sequence shown here is derived from an EMBL/GenBank/DDBJ whole genome shotgun (WGS) entry which is preliminary data.</text>
</comment>
<evidence type="ECO:0000256" key="2">
    <source>
        <dbReference type="SAM" id="MobiDB-lite"/>
    </source>
</evidence>
<feature type="compositionally biased region" description="Polar residues" evidence="2">
    <location>
        <begin position="108"/>
        <end position="140"/>
    </location>
</feature>
<feature type="compositionally biased region" description="Basic and acidic residues" evidence="2">
    <location>
        <begin position="351"/>
        <end position="361"/>
    </location>
</feature>
<evidence type="ECO:0000313" key="4">
    <source>
        <dbReference type="EMBL" id="GMM35634.1"/>
    </source>
</evidence>
<name>A0AAV5QLM8_9ASCO</name>
<dbReference type="GO" id="GO:0006906">
    <property type="term" value="P:vesicle fusion"/>
    <property type="evidence" value="ECO:0007669"/>
    <property type="project" value="TreeGrafter"/>
</dbReference>
<reference evidence="4 5" key="1">
    <citation type="journal article" date="2023" name="Elife">
        <title>Identification of key yeast species and microbe-microbe interactions impacting larval growth of Drosophila in the wild.</title>
        <authorList>
            <person name="Mure A."/>
            <person name="Sugiura Y."/>
            <person name="Maeda R."/>
            <person name="Honda K."/>
            <person name="Sakurai N."/>
            <person name="Takahashi Y."/>
            <person name="Watada M."/>
            <person name="Katoh T."/>
            <person name="Gotoh A."/>
            <person name="Gotoh Y."/>
            <person name="Taniguchi I."/>
            <person name="Nakamura K."/>
            <person name="Hayashi T."/>
            <person name="Katayama T."/>
            <person name="Uemura T."/>
            <person name="Hattori Y."/>
        </authorList>
    </citation>
    <scope>NUCLEOTIDE SEQUENCE [LARGE SCALE GENOMIC DNA]</scope>
    <source>
        <strain evidence="4 5">SC-9</strain>
    </source>
</reference>
<protein>
    <submittedName>
        <fullName evidence="4">Sec9 protein</fullName>
    </submittedName>
</protein>
<dbReference type="RefSeq" id="XP_064852634.1">
    <property type="nucleotide sequence ID" value="XM_064996562.1"/>
</dbReference>
<proteinExistence type="inferred from homology"/>
<keyword evidence="5" id="KW-1185">Reference proteome</keyword>
<feature type="domain" description="T-SNARE coiled-coil homology" evidence="3">
    <location>
        <begin position="423"/>
        <end position="485"/>
    </location>
</feature>
<dbReference type="InterPro" id="IPR000727">
    <property type="entry name" value="T_SNARE_dom"/>
</dbReference>
<dbReference type="Proteomes" id="UP001360560">
    <property type="component" value="Unassembled WGS sequence"/>
</dbReference>
<feature type="compositionally biased region" description="Basic and acidic residues" evidence="2">
    <location>
        <begin position="371"/>
        <end position="384"/>
    </location>
</feature>